<accession>A0A7U2FF31</accession>
<dbReference type="OrthoDB" id="5416037at2759"/>
<evidence type="ECO:0000259" key="2">
    <source>
        <dbReference type="Pfam" id="PF20237"/>
    </source>
</evidence>
<feature type="transmembrane region" description="Helical" evidence="1">
    <location>
        <begin position="306"/>
        <end position="323"/>
    </location>
</feature>
<dbReference type="PANTHER" id="PTHR34502:SF4">
    <property type="entry name" value="DUF6594 DOMAIN-CONTAINING PROTEIN"/>
    <property type="match status" value="1"/>
</dbReference>
<feature type="transmembrane region" description="Helical" evidence="1">
    <location>
        <begin position="278"/>
        <end position="299"/>
    </location>
</feature>
<dbReference type="InterPro" id="IPR046529">
    <property type="entry name" value="DUF6594"/>
</dbReference>
<dbReference type="PANTHER" id="PTHR34502">
    <property type="entry name" value="DUF6594 DOMAIN-CONTAINING PROTEIN-RELATED"/>
    <property type="match status" value="1"/>
</dbReference>
<dbReference type="Proteomes" id="UP000663193">
    <property type="component" value="Chromosome 16"/>
</dbReference>
<keyword evidence="4" id="KW-1185">Reference proteome</keyword>
<name>A0A7U2FF31_PHANO</name>
<sequence>MKIVICYLKECSPLKTSTITTKKIMDSPHRPSSAENVSPDEEKEKPWKYIGYKVFSRWVASDPSFFVIRRFGTLNARVALSLQNEIVQLEERLDHLDKFYSDRGTDDIHNGTFQPFSNVKDDRLELVRRTLPEKLATYNSFLNGYSQLVSRGPCKADDISLVRRWLRIIRPTAIDIKEAEYIDHDDDLISIHPKMKSPGRNFLERVAFGGGRFNRNGIPWLRYWFSREAPKNIVSLRNEDTVWPNDQRMEKVSSVVISIVGLAMLIGPLWILNAVKPILYRLAVISSFIVIFFVVLAVTRSRLYEALAATAAYSAVLVVFLQFNS</sequence>
<feature type="transmembrane region" description="Helical" evidence="1">
    <location>
        <begin position="252"/>
        <end position="272"/>
    </location>
</feature>
<keyword evidence="1" id="KW-1133">Transmembrane helix</keyword>
<evidence type="ECO:0000313" key="4">
    <source>
        <dbReference type="Proteomes" id="UP000663193"/>
    </source>
</evidence>
<keyword evidence="1" id="KW-0472">Membrane</keyword>
<reference evidence="4" key="1">
    <citation type="journal article" date="2021" name="BMC Genomics">
        <title>Chromosome-level genome assembly and manually-curated proteome of model necrotroph Parastagonospora nodorum Sn15 reveals a genome-wide trove of candidate effector homologs, and redundancy of virulence-related functions within an accessory chromosome.</title>
        <authorList>
            <person name="Bertazzoni S."/>
            <person name="Jones D.A.B."/>
            <person name="Phan H.T."/>
            <person name="Tan K.-C."/>
            <person name="Hane J.K."/>
        </authorList>
    </citation>
    <scope>NUCLEOTIDE SEQUENCE [LARGE SCALE GENOMIC DNA]</scope>
    <source>
        <strain evidence="4">SN15 / ATCC MYA-4574 / FGSC 10173)</strain>
    </source>
</reference>
<protein>
    <recommendedName>
        <fullName evidence="2">DUF6594 domain-containing protein</fullName>
    </recommendedName>
</protein>
<evidence type="ECO:0000256" key="1">
    <source>
        <dbReference type="SAM" id="Phobius"/>
    </source>
</evidence>
<feature type="domain" description="DUF6594" evidence="2">
    <location>
        <begin position="52"/>
        <end position="318"/>
    </location>
</feature>
<proteinExistence type="predicted"/>
<evidence type="ECO:0000313" key="3">
    <source>
        <dbReference type="EMBL" id="QRD04096.1"/>
    </source>
</evidence>
<gene>
    <name evidence="3" type="ORF">JI435_128350</name>
</gene>
<keyword evidence="1" id="KW-0812">Transmembrane</keyword>
<dbReference type="AlphaFoldDB" id="A0A7U2FF31"/>
<dbReference type="EMBL" id="CP069038">
    <property type="protein sequence ID" value="QRD04096.1"/>
    <property type="molecule type" value="Genomic_DNA"/>
</dbReference>
<organism evidence="3 4">
    <name type="scientific">Phaeosphaeria nodorum (strain SN15 / ATCC MYA-4574 / FGSC 10173)</name>
    <name type="common">Glume blotch fungus</name>
    <name type="synonym">Parastagonospora nodorum</name>
    <dbReference type="NCBI Taxonomy" id="321614"/>
    <lineage>
        <taxon>Eukaryota</taxon>
        <taxon>Fungi</taxon>
        <taxon>Dikarya</taxon>
        <taxon>Ascomycota</taxon>
        <taxon>Pezizomycotina</taxon>
        <taxon>Dothideomycetes</taxon>
        <taxon>Pleosporomycetidae</taxon>
        <taxon>Pleosporales</taxon>
        <taxon>Pleosporineae</taxon>
        <taxon>Phaeosphaeriaceae</taxon>
        <taxon>Parastagonospora</taxon>
    </lineage>
</organism>
<dbReference type="Pfam" id="PF20237">
    <property type="entry name" value="DUF6594"/>
    <property type="match status" value="1"/>
</dbReference>
<dbReference type="VEuPathDB" id="FungiDB:JI435_128350"/>